<dbReference type="EMBL" id="CP019630">
    <property type="protein sequence ID" value="AQQ03862.1"/>
    <property type="molecule type" value="Genomic_DNA"/>
</dbReference>
<proteinExistence type="predicted"/>
<gene>
    <name evidence="1" type="ORF">B0E33_09895</name>
</gene>
<accession>A0ABM6I0K1</accession>
<protein>
    <submittedName>
        <fullName evidence="1">Uncharacterized protein</fullName>
    </submittedName>
</protein>
<dbReference type="Proteomes" id="UP000188174">
    <property type="component" value="Chromosome"/>
</dbReference>
<evidence type="ECO:0000313" key="2">
    <source>
        <dbReference type="Proteomes" id="UP000188174"/>
    </source>
</evidence>
<reference evidence="1 2" key="1">
    <citation type="submission" date="2017-02" db="EMBL/GenBank/DDBJ databases">
        <authorList>
            <person name="Jeong S."/>
        </authorList>
    </citation>
    <scope>NUCLEOTIDE SEQUENCE [LARGE SCALE GENOMIC DNA]</scope>
    <source>
        <strain evidence="1 2">RMAR6-6</strain>
    </source>
</reference>
<name>A0ABM6I0K1_9HYPH</name>
<organism evidence="1 2">
    <name type="scientific">Roseibium algicola</name>
    <dbReference type="NCBI Taxonomy" id="2857014"/>
    <lineage>
        <taxon>Bacteria</taxon>
        <taxon>Pseudomonadati</taxon>
        <taxon>Pseudomonadota</taxon>
        <taxon>Alphaproteobacteria</taxon>
        <taxon>Hyphomicrobiales</taxon>
        <taxon>Stappiaceae</taxon>
        <taxon>Roseibium</taxon>
    </lineage>
</organism>
<keyword evidence="2" id="KW-1185">Reference proteome</keyword>
<sequence>MFDRTASTNWHVTATPHVTFTALRVLDELLRDVGTPSHRQVLPAETRQSVTRLMTRLILSHIDGERVVQREGQDHDA</sequence>
<dbReference type="RefSeq" id="WP_077291086.1">
    <property type="nucleotide sequence ID" value="NZ_CP019630.1"/>
</dbReference>
<evidence type="ECO:0000313" key="1">
    <source>
        <dbReference type="EMBL" id="AQQ03862.1"/>
    </source>
</evidence>